<dbReference type="Proteomes" id="UP001178461">
    <property type="component" value="Chromosome 1"/>
</dbReference>
<protein>
    <submittedName>
        <fullName evidence="3">Uncharacterized protein</fullName>
    </submittedName>
</protein>
<feature type="compositionally biased region" description="Basic residues" evidence="1">
    <location>
        <begin position="181"/>
        <end position="191"/>
    </location>
</feature>
<organism evidence="3 4">
    <name type="scientific">Podarcis lilfordi</name>
    <name type="common">Lilford's wall lizard</name>
    <dbReference type="NCBI Taxonomy" id="74358"/>
    <lineage>
        <taxon>Eukaryota</taxon>
        <taxon>Metazoa</taxon>
        <taxon>Chordata</taxon>
        <taxon>Craniata</taxon>
        <taxon>Vertebrata</taxon>
        <taxon>Euteleostomi</taxon>
        <taxon>Lepidosauria</taxon>
        <taxon>Squamata</taxon>
        <taxon>Bifurcata</taxon>
        <taxon>Unidentata</taxon>
        <taxon>Episquamata</taxon>
        <taxon>Laterata</taxon>
        <taxon>Lacertibaenia</taxon>
        <taxon>Lacertidae</taxon>
        <taxon>Podarcis</taxon>
    </lineage>
</organism>
<keyword evidence="4" id="KW-1185">Reference proteome</keyword>
<evidence type="ECO:0000256" key="2">
    <source>
        <dbReference type="SAM" id="SignalP"/>
    </source>
</evidence>
<evidence type="ECO:0000313" key="3">
    <source>
        <dbReference type="EMBL" id="CAI5762799.1"/>
    </source>
</evidence>
<gene>
    <name evidence="3" type="ORF">PODLI_1B016279</name>
</gene>
<feature type="signal peptide" evidence="2">
    <location>
        <begin position="1"/>
        <end position="19"/>
    </location>
</feature>
<proteinExistence type="predicted"/>
<sequence length="574" mass="62995">MAPLLLALAAASLAWPCAAAPSGNRFSEARVARWAAAALRHVAAAQCPERGGLLPRPQCQRLARLSQGPGPAVYVSEPARPGHKVRALLPDGWGDRPGAPPFVAGRNQSGSPLRPTGAPSAQDAILVLDPTPGANFGHPLLLFYVDFHVSPRRCRSRDSLYVGGYECLIPAQRSRCENQLKRRPGRGKGRSQRSAGRIRREEPPVGLCEIHFLPMVVVAQDPKHLQRLNCVDLRGYSPCPEPLPLASSSSTAAYCELNKNTRRCHRQQLPLYKSCRMYQTCDHAVLIAGGWQEQVTYPRHAQNLLLFYQMLRRNGFRQEHIKAFFASEGQASVTVEMGDVHPATEKLAIRSHLALVCRSLHCADSLVLYLNSPAASDGTMLLWDANRNGIADPKERYPISELLADLESCNARRVLLFLDQSYPGPLTKKLRASRRHPNMVLIRSTTTTTATTTASGGSAFAEFWAGLQPDQCLLQHLLPVGPWSAVFGSGTPAQLLNVSLAGAPCHSVPPLGEEERQRRYQGCQNLPTMLWIVAVQTATQDPLKPLPAARAKRSQAKLETGSRDLKTLFRVYEN</sequence>
<dbReference type="PANTHER" id="PTHR35842">
    <property type="entry name" value="SI:CH211-67E16.11"/>
    <property type="match status" value="1"/>
</dbReference>
<evidence type="ECO:0000256" key="1">
    <source>
        <dbReference type="SAM" id="MobiDB-lite"/>
    </source>
</evidence>
<evidence type="ECO:0000313" key="4">
    <source>
        <dbReference type="Proteomes" id="UP001178461"/>
    </source>
</evidence>
<feature type="region of interest" description="Disordered" evidence="1">
    <location>
        <begin position="178"/>
        <end position="199"/>
    </location>
</feature>
<feature type="chain" id="PRO_5041457623" evidence="2">
    <location>
        <begin position="20"/>
        <end position="574"/>
    </location>
</feature>
<dbReference type="PANTHER" id="PTHR35842:SF1">
    <property type="entry name" value="SI:CH211-67E16.11"/>
    <property type="match status" value="1"/>
</dbReference>
<accession>A0AA35JPD2</accession>
<reference evidence="3" key="1">
    <citation type="submission" date="2022-12" db="EMBL/GenBank/DDBJ databases">
        <authorList>
            <person name="Alioto T."/>
            <person name="Alioto T."/>
            <person name="Gomez Garrido J."/>
        </authorList>
    </citation>
    <scope>NUCLEOTIDE SEQUENCE</scope>
</reference>
<dbReference type="AlphaFoldDB" id="A0AA35JPD2"/>
<name>A0AA35JPD2_9SAUR</name>
<dbReference type="EMBL" id="OX395126">
    <property type="protein sequence ID" value="CAI5762799.1"/>
    <property type="molecule type" value="Genomic_DNA"/>
</dbReference>
<keyword evidence="2" id="KW-0732">Signal</keyword>